<accession>A0A1H9L054</accession>
<sequence length="138" mass="15710">MKRNIVIASHGKLAEGMKKTLEFIAGKQTQLTVLTAYTDNQPIEKQVENLMSQFVPEDEVVIFTDMLAGSVNQKFFPYRSRPHTQLVTGMNLPVILAVTMEPTDKYLTSEKMRELIKQGREQLAYVNDISVEDDDDDE</sequence>
<feature type="domain" description="PTS EIIA type-4" evidence="2">
    <location>
        <begin position="2"/>
        <end position="123"/>
    </location>
</feature>
<dbReference type="GeneID" id="76042512"/>
<evidence type="ECO:0000313" key="4">
    <source>
        <dbReference type="Proteomes" id="UP000182818"/>
    </source>
</evidence>
<dbReference type="InterPro" id="IPR036662">
    <property type="entry name" value="PTS_EIIA_man-typ_sf"/>
</dbReference>
<evidence type="ECO:0000256" key="1">
    <source>
        <dbReference type="ARBA" id="ARBA00022679"/>
    </source>
</evidence>
<dbReference type="EMBL" id="FOGK01000001">
    <property type="protein sequence ID" value="SER04639.1"/>
    <property type="molecule type" value="Genomic_DNA"/>
</dbReference>
<dbReference type="Gene3D" id="3.40.50.510">
    <property type="entry name" value="Phosphotransferase system, mannose-type IIA component"/>
    <property type="match status" value="1"/>
</dbReference>
<dbReference type="PANTHER" id="PTHR33799">
    <property type="entry name" value="PTS PERMEASE-RELATED-RELATED"/>
    <property type="match status" value="1"/>
</dbReference>
<dbReference type="PANTHER" id="PTHR33799:SF1">
    <property type="entry name" value="PTS SYSTEM MANNOSE-SPECIFIC EIIAB COMPONENT-RELATED"/>
    <property type="match status" value="1"/>
</dbReference>
<gene>
    <name evidence="3" type="ORF">SAMN04487973_101140</name>
</gene>
<protein>
    <submittedName>
        <fullName evidence="3">PTS system, mannose-specific IIA component</fullName>
    </submittedName>
</protein>
<dbReference type="InterPro" id="IPR051471">
    <property type="entry name" value="Bacterial_PTS_sugar_comp"/>
</dbReference>
<name>A0A1H9L054_9LACO</name>
<keyword evidence="4" id="KW-1185">Reference proteome</keyword>
<dbReference type="SUPFAM" id="SSF53062">
    <property type="entry name" value="PTS system fructose IIA component-like"/>
    <property type="match status" value="1"/>
</dbReference>
<organism evidence="3 4">
    <name type="scientific">Pediococcus ethanolidurans</name>
    <dbReference type="NCBI Taxonomy" id="319653"/>
    <lineage>
        <taxon>Bacteria</taxon>
        <taxon>Bacillati</taxon>
        <taxon>Bacillota</taxon>
        <taxon>Bacilli</taxon>
        <taxon>Lactobacillales</taxon>
        <taxon>Lactobacillaceae</taxon>
        <taxon>Pediococcus</taxon>
    </lineage>
</organism>
<dbReference type="PROSITE" id="PS51096">
    <property type="entry name" value="PTS_EIIA_TYPE_4"/>
    <property type="match status" value="1"/>
</dbReference>
<evidence type="ECO:0000313" key="3">
    <source>
        <dbReference type="EMBL" id="SER04639.1"/>
    </source>
</evidence>
<reference evidence="3 4" key="1">
    <citation type="submission" date="2016-10" db="EMBL/GenBank/DDBJ databases">
        <authorList>
            <person name="Varghese N."/>
            <person name="Submissions S."/>
        </authorList>
    </citation>
    <scope>NUCLEOTIDE SEQUENCE [LARGE SCALE GENOMIC DNA]</scope>
    <source>
        <strain evidence="3 4">CGMCC 1.3889</strain>
    </source>
</reference>
<keyword evidence="1" id="KW-0808">Transferase</keyword>
<evidence type="ECO:0000259" key="2">
    <source>
        <dbReference type="PROSITE" id="PS51096"/>
    </source>
</evidence>
<dbReference type="RefSeq" id="WP_057804877.1">
    <property type="nucleotide sequence ID" value="NZ_BJYP01000001.1"/>
</dbReference>
<comment type="caution">
    <text evidence="3">The sequence shown here is derived from an EMBL/GenBank/DDBJ whole genome shotgun (WGS) entry which is preliminary data.</text>
</comment>
<proteinExistence type="predicted"/>
<dbReference type="InterPro" id="IPR004701">
    <property type="entry name" value="PTS_EIIA_man-typ"/>
</dbReference>
<dbReference type="Proteomes" id="UP000182818">
    <property type="component" value="Unassembled WGS sequence"/>
</dbReference>
<dbReference type="Pfam" id="PF03610">
    <property type="entry name" value="EIIA-man"/>
    <property type="match status" value="1"/>
</dbReference>